<reference evidence="1 2" key="1">
    <citation type="submission" date="2022-10" db="EMBL/GenBank/DDBJ databases">
        <title>paucibacter sp. hw8 Genome sequencing.</title>
        <authorList>
            <person name="Park S."/>
        </authorList>
    </citation>
    <scope>NUCLEOTIDE SEQUENCE [LARGE SCALE GENOMIC DNA]</scope>
    <source>
        <strain evidence="2">hw8</strain>
    </source>
</reference>
<comment type="caution">
    <text evidence="1">The sequence shown here is derived from an EMBL/GenBank/DDBJ whole genome shotgun (WGS) entry which is preliminary data.</text>
</comment>
<dbReference type="Gene3D" id="3.30.420.40">
    <property type="match status" value="2"/>
</dbReference>
<evidence type="ECO:0000313" key="1">
    <source>
        <dbReference type="EMBL" id="MDC8784450.1"/>
    </source>
</evidence>
<evidence type="ECO:0008006" key="3">
    <source>
        <dbReference type="Google" id="ProtNLM"/>
    </source>
</evidence>
<dbReference type="SUPFAM" id="SSF53067">
    <property type="entry name" value="Actin-like ATPase domain"/>
    <property type="match status" value="1"/>
</dbReference>
<dbReference type="EMBL" id="JAQQXS010000003">
    <property type="protein sequence ID" value="MDC8784450.1"/>
    <property type="molecule type" value="Genomic_DNA"/>
</dbReference>
<sequence>MKWPWGKQNNKLRLCIRYGDGQFAYVLCDPQLAQGEPLRILQWGTVRADGDDTETFHKAIRSLGLNAGEVLALAEPGQYQTLKVDTPNVPNEELKAAARWQIKEMVDIHVDDLTLDVMHVGGDAPRTQRQLFVIAARTSAITELSATCQALQMPVSVVDTWECALRNLQTRQAQSEQLEARATAALLLQDGQCLLTISAGGELFYTRRLDADPRLDARATGTLATKPQVDEPLGFEYTPGADFNPRHDDAEESVLIIELQRSIDLWERSWPDLPLARLYLLAAKNGDEVAALLQRELGLRTQAVNLGALFSGLDSAAANPAITANTDQQSARLSACIPLLGAALRQESREL</sequence>
<dbReference type="RefSeq" id="WP_273595564.1">
    <property type="nucleotide sequence ID" value="NZ_JAQQXS010000003.1"/>
</dbReference>
<organism evidence="1 2">
    <name type="scientific">Roseateles koreensis</name>
    <dbReference type="NCBI Taxonomy" id="2987526"/>
    <lineage>
        <taxon>Bacteria</taxon>
        <taxon>Pseudomonadati</taxon>
        <taxon>Pseudomonadota</taxon>
        <taxon>Betaproteobacteria</taxon>
        <taxon>Burkholderiales</taxon>
        <taxon>Sphaerotilaceae</taxon>
        <taxon>Roseateles</taxon>
    </lineage>
</organism>
<accession>A0ABT5KPR7</accession>
<gene>
    <name evidence="1" type="ORF">PRZ01_04515</name>
</gene>
<name>A0ABT5KPR7_9BURK</name>
<evidence type="ECO:0000313" key="2">
    <source>
        <dbReference type="Proteomes" id="UP001219862"/>
    </source>
</evidence>
<dbReference type="Gene3D" id="3.30.1490.300">
    <property type="match status" value="1"/>
</dbReference>
<dbReference type="InterPro" id="IPR043129">
    <property type="entry name" value="ATPase_NBD"/>
</dbReference>
<dbReference type="Proteomes" id="UP001219862">
    <property type="component" value="Unassembled WGS sequence"/>
</dbReference>
<keyword evidence="2" id="KW-1185">Reference proteome</keyword>
<protein>
    <recommendedName>
        <fullName evidence="3">MSHA biogenesis protein MshI</fullName>
    </recommendedName>
</protein>
<proteinExistence type="predicted"/>